<dbReference type="InterPro" id="IPR036974">
    <property type="entry name" value="PUA_sf"/>
</dbReference>
<dbReference type="GO" id="GO:0003723">
    <property type="term" value="F:RNA binding"/>
    <property type="evidence" value="ECO:0007669"/>
    <property type="project" value="InterPro"/>
</dbReference>
<dbReference type="GO" id="GO:0005524">
    <property type="term" value="F:ATP binding"/>
    <property type="evidence" value="ECO:0007669"/>
    <property type="project" value="UniProtKB-KW"/>
</dbReference>
<evidence type="ECO:0000256" key="7">
    <source>
        <dbReference type="ARBA" id="ARBA00022840"/>
    </source>
</evidence>
<evidence type="ECO:0000256" key="6">
    <source>
        <dbReference type="ARBA" id="ARBA00022777"/>
    </source>
</evidence>
<evidence type="ECO:0000256" key="2">
    <source>
        <dbReference type="ARBA" id="ARBA00022605"/>
    </source>
</evidence>
<dbReference type="OrthoDB" id="9804434at2"/>
<keyword evidence="5 8" id="KW-0547">Nucleotide-binding</keyword>
<keyword evidence="6 8" id="KW-0418">Kinase</keyword>
<dbReference type="PANTHER" id="PTHR43654">
    <property type="entry name" value="GLUTAMATE 5-KINASE"/>
    <property type="match status" value="1"/>
</dbReference>
<evidence type="ECO:0000256" key="1">
    <source>
        <dbReference type="ARBA" id="ARBA00022490"/>
    </source>
</evidence>
<comment type="pathway">
    <text evidence="8">Amino-acid biosynthesis; L-proline biosynthesis; L-glutamate 5-semialdehyde from L-glutamate: step 1/2.</text>
</comment>
<feature type="binding site" evidence="8">
    <location>
        <begin position="174"/>
        <end position="175"/>
    </location>
    <ligand>
        <name>ATP</name>
        <dbReference type="ChEBI" id="CHEBI:30616"/>
    </ligand>
</feature>
<dbReference type="GO" id="GO:0005829">
    <property type="term" value="C:cytosol"/>
    <property type="evidence" value="ECO:0007669"/>
    <property type="project" value="TreeGrafter"/>
</dbReference>
<dbReference type="GO" id="GO:0004349">
    <property type="term" value="F:glutamate 5-kinase activity"/>
    <property type="evidence" value="ECO:0007669"/>
    <property type="project" value="UniProtKB-UniRule"/>
</dbReference>
<dbReference type="PANTHER" id="PTHR43654:SF1">
    <property type="entry name" value="ISOPENTENYL PHOSPHATE KINASE"/>
    <property type="match status" value="1"/>
</dbReference>
<evidence type="ECO:0000256" key="8">
    <source>
        <dbReference type="HAMAP-Rule" id="MF_00456"/>
    </source>
</evidence>
<dbReference type="EMBL" id="CP066007">
    <property type="protein sequence ID" value="QQB47470.1"/>
    <property type="molecule type" value="Genomic_DNA"/>
</dbReference>
<dbReference type="InterPro" id="IPR005715">
    <property type="entry name" value="Glu_5kinase/COase_Synthase"/>
</dbReference>
<keyword evidence="2 8" id="KW-0028">Amino-acid biosynthesis</keyword>
<dbReference type="RefSeq" id="WP_005389211.1">
    <property type="nucleotide sequence ID" value="NZ_CP066007.1"/>
</dbReference>
<dbReference type="InterPro" id="IPR015947">
    <property type="entry name" value="PUA-like_sf"/>
</dbReference>
<dbReference type="CDD" id="cd21157">
    <property type="entry name" value="PUA_G5K"/>
    <property type="match status" value="1"/>
</dbReference>
<proteinExistence type="inferred from homology"/>
<feature type="binding site" evidence="8">
    <location>
        <position position="55"/>
    </location>
    <ligand>
        <name>substrate</name>
    </ligand>
</feature>
<keyword evidence="3 8" id="KW-0641">Proline biosynthesis</keyword>
<dbReference type="CDD" id="cd04242">
    <property type="entry name" value="AAK_G5K_ProB"/>
    <property type="match status" value="1"/>
</dbReference>
<dbReference type="InterPro" id="IPR036393">
    <property type="entry name" value="AceGlu_kinase-like_sf"/>
</dbReference>
<dbReference type="Pfam" id="PF01472">
    <property type="entry name" value="PUA"/>
    <property type="match status" value="1"/>
</dbReference>
<dbReference type="PROSITE" id="PS00902">
    <property type="entry name" value="GLUTAMATE_5_KINASE"/>
    <property type="match status" value="1"/>
</dbReference>
<dbReference type="Pfam" id="PF00696">
    <property type="entry name" value="AA_kinase"/>
    <property type="match status" value="1"/>
</dbReference>
<dbReference type="GeneID" id="92760673"/>
<dbReference type="Gene3D" id="3.40.1160.10">
    <property type="entry name" value="Acetylglutamate kinase-like"/>
    <property type="match status" value="1"/>
</dbReference>
<dbReference type="SUPFAM" id="SSF88697">
    <property type="entry name" value="PUA domain-like"/>
    <property type="match status" value="1"/>
</dbReference>
<feature type="domain" description="PUA" evidence="9">
    <location>
        <begin position="276"/>
        <end position="359"/>
    </location>
</feature>
<dbReference type="Gene3D" id="2.30.130.10">
    <property type="entry name" value="PUA domain"/>
    <property type="match status" value="1"/>
</dbReference>
<feature type="binding site" evidence="8">
    <location>
        <begin position="214"/>
        <end position="220"/>
    </location>
    <ligand>
        <name>ATP</name>
        <dbReference type="ChEBI" id="CHEBI:30616"/>
    </ligand>
</feature>
<comment type="function">
    <text evidence="8">Catalyzes the transfer of a phosphate group to glutamate to form L-glutamate 5-phosphate.</text>
</comment>
<evidence type="ECO:0000313" key="11">
    <source>
        <dbReference type="Proteomes" id="UP000596145"/>
    </source>
</evidence>
<name>A0A7T4EHH3_9CORY</name>
<keyword evidence="7 8" id="KW-0067">ATP-binding</keyword>
<dbReference type="AlphaFoldDB" id="A0A7T4EHH3"/>
<dbReference type="InterPro" id="IPR002478">
    <property type="entry name" value="PUA"/>
</dbReference>
<dbReference type="UniPathway" id="UPA00098">
    <property type="reaction ID" value="UER00359"/>
</dbReference>
<sequence length="362" mass="37504">MDLREQLATARKIVVKVGSSSISTPEHRVDTKAIDRIVDAITGRAQVSDIILVTSGAIAVGMAPLRLSSRPTDLATKQAAASVGQVELAYAWGQSFARHGITVGQVLLTASDAGQRDRARNIQNTIARLHQLGSIPVVNENDTVATTEVRFGDNDRLAAIVANLVSADALVLLSDVDGLYTANPSTPGARFIPEVSGPEDLAGVVAGGGGAVGTGGMATKLNAAQLATRAGIPVLLTSATRIADALDDASVGTAFAPRKGLNAWKTWALYAAEVSGNLVVDEGAMEALAQPGTSLLAVGITAIDGDFHAGDIVEVHGPAGEILGRGEVNYSSGALQRMRGKHTSDLPDKRPVVHADYFSHQE</sequence>
<dbReference type="HAMAP" id="MF_00456">
    <property type="entry name" value="ProB"/>
    <property type="match status" value="1"/>
</dbReference>
<dbReference type="InterPro" id="IPR019797">
    <property type="entry name" value="Glutamate_5-kinase_CS"/>
</dbReference>
<dbReference type="PRINTS" id="PR00474">
    <property type="entry name" value="GLU5KINASE"/>
</dbReference>
<protein>
    <recommendedName>
        <fullName evidence="8">Glutamate 5-kinase</fullName>
        <ecNumber evidence="8">2.7.2.11</ecNumber>
    </recommendedName>
    <alternativeName>
        <fullName evidence="8">Gamma-glutamyl kinase</fullName>
        <shortName evidence="8">GK</shortName>
    </alternativeName>
</protein>
<dbReference type="GO" id="GO:0055129">
    <property type="term" value="P:L-proline biosynthetic process"/>
    <property type="evidence" value="ECO:0007669"/>
    <property type="project" value="UniProtKB-UniRule"/>
</dbReference>
<dbReference type="FunFam" id="3.40.1160.10:FF:000006">
    <property type="entry name" value="Glutamate 5-kinase"/>
    <property type="match status" value="1"/>
</dbReference>
<dbReference type="PROSITE" id="PS50890">
    <property type="entry name" value="PUA"/>
    <property type="match status" value="1"/>
</dbReference>
<comment type="subcellular location">
    <subcellularLocation>
        <location evidence="8">Cytoplasm</location>
    </subcellularLocation>
</comment>
<evidence type="ECO:0000256" key="5">
    <source>
        <dbReference type="ARBA" id="ARBA00022741"/>
    </source>
</evidence>
<dbReference type="PIRSF" id="PIRSF000729">
    <property type="entry name" value="GK"/>
    <property type="match status" value="1"/>
</dbReference>
<comment type="similarity">
    <text evidence="8">Belongs to the glutamate 5-kinase family.</text>
</comment>
<dbReference type="EC" id="2.7.2.11" evidence="8"/>
<dbReference type="Proteomes" id="UP000596145">
    <property type="component" value="Chromosome"/>
</dbReference>
<keyword evidence="1 8" id="KW-0963">Cytoplasm</keyword>
<comment type="catalytic activity">
    <reaction evidence="8">
        <text>L-glutamate + ATP = L-glutamyl 5-phosphate + ADP</text>
        <dbReference type="Rhea" id="RHEA:14877"/>
        <dbReference type="ChEBI" id="CHEBI:29985"/>
        <dbReference type="ChEBI" id="CHEBI:30616"/>
        <dbReference type="ChEBI" id="CHEBI:58274"/>
        <dbReference type="ChEBI" id="CHEBI:456216"/>
        <dbReference type="EC" id="2.7.2.11"/>
    </reaction>
</comment>
<feature type="binding site" evidence="8">
    <location>
        <position position="142"/>
    </location>
    <ligand>
        <name>substrate</name>
    </ligand>
</feature>
<evidence type="ECO:0000259" key="9">
    <source>
        <dbReference type="SMART" id="SM00359"/>
    </source>
</evidence>
<feature type="binding site" evidence="8">
    <location>
        <position position="154"/>
    </location>
    <ligand>
        <name>substrate</name>
    </ligand>
</feature>
<dbReference type="InterPro" id="IPR041739">
    <property type="entry name" value="G5K_ProB"/>
</dbReference>
<dbReference type="SMART" id="SM00359">
    <property type="entry name" value="PUA"/>
    <property type="match status" value="1"/>
</dbReference>
<feature type="binding site" evidence="8">
    <location>
        <position position="16"/>
    </location>
    <ligand>
        <name>ATP</name>
        <dbReference type="ChEBI" id="CHEBI:30616"/>
    </ligand>
</feature>
<keyword evidence="4 8" id="KW-0808">Transferase</keyword>
<dbReference type="InterPro" id="IPR001048">
    <property type="entry name" value="Asp/Glu/Uridylate_kinase"/>
</dbReference>
<organism evidence="10 11">
    <name type="scientific">Corynebacterium glucuronolyticum</name>
    <dbReference type="NCBI Taxonomy" id="39791"/>
    <lineage>
        <taxon>Bacteria</taxon>
        <taxon>Bacillati</taxon>
        <taxon>Actinomycetota</taxon>
        <taxon>Actinomycetes</taxon>
        <taxon>Mycobacteriales</taxon>
        <taxon>Corynebacteriaceae</taxon>
        <taxon>Corynebacterium</taxon>
    </lineage>
</organism>
<dbReference type="SUPFAM" id="SSF53633">
    <property type="entry name" value="Carbamate kinase-like"/>
    <property type="match status" value="1"/>
</dbReference>
<evidence type="ECO:0000256" key="3">
    <source>
        <dbReference type="ARBA" id="ARBA00022650"/>
    </source>
</evidence>
<reference evidence="10 11" key="1">
    <citation type="submission" date="2020-12" db="EMBL/GenBank/DDBJ databases">
        <title>FDA dAtabase for Regulatory Grade micrObial Sequences (FDA-ARGOS): Supporting development and validation of Infectious Disease Dx tests.</title>
        <authorList>
            <person name="Sproer C."/>
            <person name="Gronow S."/>
            <person name="Severitt S."/>
            <person name="Schroder I."/>
            <person name="Tallon L."/>
            <person name="Sadzewicz L."/>
            <person name="Zhao X."/>
            <person name="Boylan J."/>
            <person name="Ott S."/>
            <person name="Bowen H."/>
            <person name="Vavikolanu K."/>
            <person name="Mehta A."/>
            <person name="Aluvathingal J."/>
            <person name="Nadendla S."/>
            <person name="Lowell S."/>
            <person name="Myers T."/>
            <person name="Yan Y."/>
            <person name="Sichtig H."/>
        </authorList>
    </citation>
    <scope>NUCLEOTIDE SEQUENCE [LARGE SCALE GENOMIC DNA]</scope>
    <source>
        <strain evidence="10 11">FDAARGOS_1053</strain>
    </source>
</reference>
<dbReference type="InterPro" id="IPR011529">
    <property type="entry name" value="Glu_5kinase"/>
</dbReference>
<evidence type="ECO:0000313" key="10">
    <source>
        <dbReference type="EMBL" id="QQB47470.1"/>
    </source>
</evidence>
<dbReference type="InterPro" id="IPR001057">
    <property type="entry name" value="Glu/AcGlu_kinase"/>
</dbReference>
<accession>A0A7T4EHH3</accession>
<gene>
    <name evidence="8" type="primary">proB</name>
    <name evidence="10" type="ORF">I6I10_06200</name>
</gene>
<evidence type="ECO:0000256" key="4">
    <source>
        <dbReference type="ARBA" id="ARBA00022679"/>
    </source>
</evidence>
<dbReference type="NCBIfam" id="TIGR01027">
    <property type="entry name" value="proB"/>
    <property type="match status" value="1"/>
</dbReference>